<dbReference type="EMBL" id="BMIA01000001">
    <property type="protein sequence ID" value="GGH22996.1"/>
    <property type="molecule type" value="Genomic_DNA"/>
</dbReference>
<evidence type="ECO:0000256" key="1">
    <source>
        <dbReference type="ARBA" id="ARBA00022737"/>
    </source>
</evidence>
<dbReference type="PANTHER" id="PTHR13817">
    <property type="entry name" value="TITIN"/>
    <property type="match status" value="1"/>
</dbReference>
<keyword evidence="2" id="KW-1133">Transmembrane helix</keyword>
<dbReference type="PROSITE" id="PS50853">
    <property type="entry name" value="FN3"/>
    <property type="match status" value="3"/>
</dbReference>
<evidence type="ECO:0000313" key="5">
    <source>
        <dbReference type="Proteomes" id="UP000600214"/>
    </source>
</evidence>
<protein>
    <recommendedName>
        <fullName evidence="3">Fibronectin type-III domain-containing protein</fullName>
    </recommendedName>
</protein>
<dbReference type="InterPro" id="IPR013783">
    <property type="entry name" value="Ig-like_fold"/>
</dbReference>
<comment type="caution">
    <text evidence="4">The sequence shown here is derived from an EMBL/GenBank/DDBJ whole genome shotgun (WGS) entry which is preliminary data.</text>
</comment>
<dbReference type="InterPro" id="IPR003961">
    <property type="entry name" value="FN3_dom"/>
</dbReference>
<evidence type="ECO:0000313" key="4">
    <source>
        <dbReference type="EMBL" id="GGH22996.1"/>
    </source>
</evidence>
<dbReference type="InterPro" id="IPR026444">
    <property type="entry name" value="Secre_tail"/>
</dbReference>
<dbReference type="Proteomes" id="UP000600214">
    <property type="component" value="Unassembled WGS sequence"/>
</dbReference>
<gene>
    <name evidence="4" type="ORF">GCM10007423_05210</name>
</gene>
<feature type="transmembrane region" description="Helical" evidence="2">
    <location>
        <begin position="26"/>
        <end position="43"/>
    </location>
</feature>
<dbReference type="NCBIfam" id="TIGR04183">
    <property type="entry name" value="Por_Secre_tail"/>
    <property type="match status" value="1"/>
</dbReference>
<dbReference type="SUPFAM" id="SSF49265">
    <property type="entry name" value="Fibronectin type III"/>
    <property type="match status" value="2"/>
</dbReference>
<name>A0ABQ1YEA9_9BACT</name>
<evidence type="ECO:0000259" key="3">
    <source>
        <dbReference type="PROSITE" id="PS50853"/>
    </source>
</evidence>
<sequence>MALTGGINAFNPYFCFPIYPESMNQARAFSLLVTFLIALLLPFRTLAVIPKAPTTLAALPASASQINLTWLDLASDESGFEVEQSTDGTKFVKVADLPANSITYQDKGLKSASKYWYRVRAKNASGASAYSNTANASTLQAAPNAPSNLIATAVSTSQIDLKWTDHASNETGYQVERSPNGTTFTKIADLAANATAYQSTGLAAATAYYYRVRAVNAVGASAYINTGPVKTQNVQVPDAPENFTAVPTAPDLVQLRWSKPTGNATEVVIERAKGDGNFAQIGKVAATVLQYEDKSELEAADYFYRIKAINAGGESPYSLLGIVRAASIITSVDTPGNRYLIYMAGRTLVVNLNGAAEAKLSVYDLTGRPHKAKRIKREERVDLSLLPAGVYVVVTDNGKEVISKRILLY</sequence>
<dbReference type="InterPro" id="IPR050964">
    <property type="entry name" value="Striated_Muscle_Regulatory"/>
</dbReference>
<keyword evidence="2" id="KW-0472">Membrane</keyword>
<keyword evidence="2" id="KW-0812">Transmembrane</keyword>
<keyword evidence="1" id="KW-0677">Repeat</keyword>
<keyword evidence="5" id="KW-1185">Reference proteome</keyword>
<dbReference type="InterPro" id="IPR036116">
    <property type="entry name" value="FN3_sf"/>
</dbReference>
<organism evidence="4 5">
    <name type="scientific">Dyadobacter endophyticus</name>
    <dbReference type="NCBI Taxonomy" id="1749036"/>
    <lineage>
        <taxon>Bacteria</taxon>
        <taxon>Pseudomonadati</taxon>
        <taxon>Bacteroidota</taxon>
        <taxon>Cytophagia</taxon>
        <taxon>Cytophagales</taxon>
        <taxon>Spirosomataceae</taxon>
        <taxon>Dyadobacter</taxon>
    </lineage>
</organism>
<dbReference type="Pfam" id="PF00041">
    <property type="entry name" value="fn3"/>
    <property type="match status" value="2"/>
</dbReference>
<accession>A0ABQ1YEA9</accession>
<feature type="domain" description="Fibronectin type-III" evidence="3">
    <location>
        <begin position="239"/>
        <end position="328"/>
    </location>
</feature>
<feature type="domain" description="Fibronectin type-III" evidence="3">
    <location>
        <begin position="145"/>
        <end position="234"/>
    </location>
</feature>
<feature type="domain" description="Fibronectin type-III" evidence="3">
    <location>
        <begin position="52"/>
        <end position="141"/>
    </location>
</feature>
<reference evidence="5" key="1">
    <citation type="journal article" date="2019" name="Int. J. Syst. Evol. Microbiol.">
        <title>The Global Catalogue of Microorganisms (GCM) 10K type strain sequencing project: providing services to taxonomists for standard genome sequencing and annotation.</title>
        <authorList>
            <consortium name="The Broad Institute Genomics Platform"/>
            <consortium name="The Broad Institute Genome Sequencing Center for Infectious Disease"/>
            <person name="Wu L."/>
            <person name="Ma J."/>
        </authorList>
    </citation>
    <scope>NUCLEOTIDE SEQUENCE [LARGE SCALE GENOMIC DNA]</scope>
    <source>
        <strain evidence="5">CGMCC 1.15288</strain>
    </source>
</reference>
<evidence type="ECO:0000256" key="2">
    <source>
        <dbReference type="SAM" id="Phobius"/>
    </source>
</evidence>
<dbReference type="CDD" id="cd00063">
    <property type="entry name" value="FN3"/>
    <property type="match status" value="3"/>
</dbReference>
<proteinExistence type="predicted"/>
<dbReference type="Gene3D" id="2.60.40.10">
    <property type="entry name" value="Immunoglobulins"/>
    <property type="match status" value="3"/>
</dbReference>
<dbReference type="SMART" id="SM00060">
    <property type="entry name" value="FN3"/>
    <property type="match status" value="3"/>
</dbReference>
<dbReference type="PANTHER" id="PTHR13817:SF166">
    <property type="entry name" value="NEURONAL IGCAM-RELATED"/>
    <property type="match status" value="1"/>
</dbReference>